<sequence>MLPRNRSLFALLSALVAATLLAGCTADAGADKVTTDLDAVQVSGKVGERPAVTVPAPFQVEKTERRVISQGKGALVAPGQRVKVDYVGVNGADGVEFDTSFGRSDRNQFLLKRPSALAGWISALSGVPVGSRVLIAVPPKDAYGVGGQPSVGIGSKDTLVFVIDVEGTHSVLSRATGDAVKPKSGLPTVKLAKDGAPTVTIPKGKKAPTKLVTQVLIKGRGAPVKKGQSIFVKNVGVVWGTGRVFYDSWKKDDAALTYVVGEGKLIAGFDASLVGQTVGSQVLVVVPPDKGFGATGQPELQIKGTDTLVFVVDILDAAS</sequence>
<name>A0ABW8ARW7_9ACTN</name>
<evidence type="ECO:0000313" key="10">
    <source>
        <dbReference type="Proteomes" id="UP001612915"/>
    </source>
</evidence>
<gene>
    <name evidence="9" type="ORF">ACIB24_18770</name>
</gene>
<proteinExistence type="inferred from homology"/>
<evidence type="ECO:0000256" key="6">
    <source>
        <dbReference type="RuleBase" id="RU003915"/>
    </source>
</evidence>
<evidence type="ECO:0000259" key="8">
    <source>
        <dbReference type="PROSITE" id="PS50059"/>
    </source>
</evidence>
<accession>A0ABW8ARW7</accession>
<evidence type="ECO:0000256" key="1">
    <source>
        <dbReference type="ARBA" id="ARBA00000971"/>
    </source>
</evidence>
<dbReference type="Gene3D" id="3.10.50.40">
    <property type="match status" value="2"/>
</dbReference>
<feature type="chain" id="PRO_5047149497" description="Peptidyl-prolyl cis-trans isomerase" evidence="7">
    <location>
        <begin position="23"/>
        <end position="319"/>
    </location>
</feature>
<comment type="catalytic activity">
    <reaction evidence="1 5 6">
        <text>[protein]-peptidylproline (omega=180) = [protein]-peptidylproline (omega=0)</text>
        <dbReference type="Rhea" id="RHEA:16237"/>
        <dbReference type="Rhea" id="RHEA-COMP:10747"/>
        <dbReference type="Rhea" id="RHEA-COMP:10748"/>
        <dbReference type="ChEBI" id="CHEBI:83833"/>
        <dbReference type="ChEBI" id="CHEBI:83834"/>
        <dbReference type="EC" id="5.2.1.8"/>
    </reaction>
</comment>
<feature type="domain" description="PPIase FKBP-type" evidence="8">
    <location>
        <begin position="227"/>
        <end position="318"/>
    </location>
</feature>
<evidence type="ECO:0000313" key="9">
    <source>
        <dbReference type="EMBL" id="MFI7589111.1"/>
    </source>
</evidence>
<dbReference type="InterPro" id="IPR001179">
    <property type="entry name" value="PPIase_FKBP_dom"/>
</dbReference>
<organism evidence="9 10">
    <name type="scientific">Spongisporangium articulatum</name>
    <dbReference type="NCBI Taxonomy" id="3362603"/>
    <lineage>
        <taxon>Bacteria</taxon>
        <taxon>Bacillati</taxon>
        <taxon>Actinomycetota</taxon>
        <taxon>Actinomycetes</taxon>
        <taxon>Kineosporiales</taxon>
        <taxon>Kineosporiaceae</taxon>
        <taxon>Spongisporangium</taxon>
    </lineage>
</organism>
<dbReference type="Proteomes" id="UP001612915">
    <property type="component" value="Unassembled WGS sequence"/>
</dbReference>
<keyword evidence="4 5" id="KW-0413">Isomerase</keyword>
<dbReference type="PANTHER" id="PTHR43811:SF19">
    <property type="entry name" value="39 KDA FK506-BINDING NUCLEAR PROTEIN"/>
    <property type="match status" value="1"/>
</dbReference>
<dbReference type="PROSITE" id="PS51257">
    <property type="entry name" value="PROKAR_LIPOPROTEIN"/>
    <property type="match status" value="1"/>
</dbReference>
<evidence type="ECO:0000256" key="2">
    <source>
        <dbReference type="ARBA" id="ARBA00006577"/>
    </source>
</evidence>
<keyword evidence="10" id="KW-1185">Reference proteome</keyword>
<evidence type="ECO:0000256" key="3">
    <source>
        <dbReference type="ARBA" id="ARBA00023110"/>
    </source>
</evidence>
<protein>
    <recommendedName>
        <fullName evidence="6">Peptidyl-prolyl cis-trans isomerase</fullName>
        <ecNumber evidence="6">5.2.1.8</ecNumber>
    </recommendedName>
</protein>
<feature type="signal peptide" evidence="7">
    <location>
        <begin position="1"/>
        <end position="22"/>
    </location>
</feature>
<evidence type="ECO:0000256" key="5">
    <source>
        <dbReference type="PROSITE-ProRule" id="PRU00277"/>
    </source>
</evidence>
<evidence type="ECO:0000256" key="4">
    <source>
        <dbReference type="ARBA" id="ARBA00023235"/>
    </source>
</evidence>
<dbReference type="RefSeq" id="WP_398283476.1">
    <property type="nucleotide sequence ID" value="NZ_JBITLV010000006.1"/>
</dbReference>
<dbReference type="SUPFAM" id="SSF54534">
    <property type="entry name" value="FKBP-like"/>
    <property type="match status" value="2"/>
</dbReference>
<dbReference type="EMBL" id="JBITLV010000006">
    <property type="protein sequence ID" value="MFI7589111.1"/>
    <property type="molecule type" value="Genomic_DNA"/>
</dbReference>
<dbReference type="PANTHER" id="PTHR43811">
    <property type="entry name" value="FKBP-TYPE PEPTIDYL-PROLYL CIS-TRANS ISOMERASE FKPA"/>
    <property type="match status" value="1"/>
</dbReference>
<dbReference type="PROSITE" id="PS50059">
    <property type="entry name" value="FKBP_PPIASE"/>
    <property type="match status" value="2"/>
</dbReference>
<dbReference type="GO" id="GO:0003755">
    <property type="term" value="F:peptidyl-prolyl cis-trans isomerase activity"/>
    <property type="evidence" value="ECO:0007669"/>
    <property type="project" value="UniProtKB-EC"/>
</dbReference>
<reference evidence="9 10" key="1">
    <citation type="submission" date="2024-10" db="EMBL/GenBank/DDBJ databases">
        <title>The Natural Products Discovery Center: Release of the First 8490 Sequenced Strains for Exploring Actinobacteria Biosynthetic Diversity.</title>
        <authorList>
            <person name="Kalkreuter E."/>
            <person name="Kautsar S.A."/>
            <person name="Yang D."/>
            <person name="Bader C.D."/>
            <person name="Teijaro C.N."/>
            <person name="Fluegel L."/>
            <person name="Davis C.M."/>
            <person name="Simpson J.R."/>
            <person name="Lauterbach L."/>
            <person name="Steele A.D."/>
            <person name="Gui C."/>
            <person name="Meng S."/>
            <person name="Li G."/>
            <person name="Viehrig K."/>
            <person name="Ye F."/>
            <person name="Su P."/>
            <person name="Kiefer A.F."/>
            <person name="Nichols A."/>
            <person name="Cepeda A.J."/>
            <person name="Yan W."/>
            <person name="Fan B."/>
            <person name="Jiang Y."/>
            <person name="Adhikari A."/>
            <person name="Zheng C.-J."/>
            <person name="Schuster L."/>
            <person name="Cowan T.M."/>
            <person name="Smanski M.J."/>
            <person name="Chevrette M.G."/>
            <person name="De Carvalho L.P.S."/>
            <person name="Shen B."/>
        </authorList>
    </citation>
    <scope>NUCLEOTIDE SEQUENCE [LARGE SCALE GENOMIC DNA]</scope>
    <source>
        <strain evidence="9 10">NPDC049639</strain>
    </source>
</reference>
<comment type="similarity">
    <text evidence="2 6">Belongs to the FKBP-type PPIase family.</text>
</comment>
<dbReference type="Pfam" id="PF00254">
    <property type="entry name" value="FKBP_C"/>
    <property type="match status" value="2"/>
</dbReference>
<comment type="caution">
    <text evidence="9">The sequence shown here is derived from an EMBL/GenBank/DDBJ whole genome shotgun (WGS) entry which is preliminary data.</text>
</comment>
<feature type="domain" description="PPIase FKBP-type" evidence="8">
    <location>
        <begin position="79"/>
        <end position="169"/>
    </location>
</feature>
<evidence type="ECO:0000256" key="7">
    <source>
        <dbReference type="SAM" id="SignalP"/>
    </source>
</evidence>
<keyword evidence="3 5" id="KW-0697">Rotamase</keyword>
<keyword evidence="7" id="KW-0732">Signal</keyword>
<dbReference type="InterPro" id="IPR046357">
    <property type="entry name" value="PPIase_dom_sf"/>
</dbReference>
<dbReference type="EC" id="5.2.1.8" evidence="6"/>